<dbReference type="Gene3D" id="1.10.10.10">
    <property type="entry name" value="Winged helix-like DNA-binding domain superfamily/Winged helix DNA-binding domain"/>
    <property type="match status" value="1"/>
</dbReference>
<evidence type="ECO:0000256" key="2">
    <source>
        <dbReference type="ARBA" id="ARBA00023125"/>
    </source>
</evidence>
<dbReference type="GO" id="GO:0045892">
    <property type="term" value="P:negative regulation of DNA-templated transcription"/>
    <property type="evidence" value="ECO:0007669"/>
    <property type="project" value="TreeGrafter"/>
</dbReference>
<comment type="caution">
    <text evidence="5">The sequence shown here is derived from an EMBL/GenBank/DDBJ whole genome shotgun (WGS) entry which is preliminary data.</text>
</comment>
<feature type="domain" description="HTH gntR-type" evidence="4">
    <location>
        <begin position="15"/>
        <end position="84"/>
    </location>
</feature>
<evidence type="ECO:0000313" key="5">
    <source>
        <dbReference type="EMBL" id="RAW15718.1"/>
    </source>
</evidence>
<dbReference type="OrthoDB" id="7363114at2"/>
<dbReference type="CDD" id="cd07377">
    <property type="entry name" value="WHTH_GntR"/>
    <property type="match status" value="1"/>
</dbReference>
<dbReference type="EMBL" id="QMIG01000005">
    <property type="protein sequence ID" value="RAW15718.1"/>
    <property type="molecule type" value="Genomic_DNA"/>
</dbReference>
<dbReference type="GO" id="GO:0003700">
    <property type="term" value="F:DNA-binding transcription factor activity"/>
    <property type="evidence" value="ECO:0007669"/>
    <property type="project" value="InterPro"/>
</dbReference>
<proteinExistence type="predicted"/>
<dbReference type="PROSITE" id="PS50949">
    <property type="entry name" value="HTH_GNTR"/>
    <property type="match status" value="1"/>
</dbReference>
<dbReference type="SMART" id="SM00345">
    <property type="entry name" value="HTH_GNTR"/>
    <property type="match status" value="1"/>
</dbReference>
<evidence type="ECO:0000313" key="6">
    <source>
        <dbReference type="Proteomes" id="UP000250462"/>
    </source>
</evidence>
<keyword evidence="2" id="KW-0238">DNA-binding</keyword>
<dbReference type="PANTHER" id="PTHR44846:SF1">
    <property type="entry name" value="MANNOSYL-D-GLYCERATE TRANSPORT_METABOLISM SYSTEM REPRESSOR MNGR-RELATED"/>
    <property type="match status" value="1"/>
</dbReference>
<dbReference type="SUPFAM" id="SSF46785">
    <property type="entry name" value="Winged helix' DNA-binding domain"/>
    <property type="match status" value="1"/>
</dbReference>
<sequence>MRLSDFEPDQETAPRYLFEQVADHIERVIRHAAELRPGAMLPGEADLALALAVSIGTVRRATDVLRRRGVLVTLPAKGTFVATGGGE</sequence>
<gene>
    <name evidence="5" type="ORF">DPM12_08150</name>
</gene>
<dbReference type="InterPro" id="IPR000524">
    <property type="entry name" value="Tscrpt_reg_HTH_GntR"/>
</dbReference>
<dbReference type="PANTHER" id="PTHR44846">
    <property type="entry name" value="MANNOSYL-D-GLYCERATE TRANSPORT/METABOLISM SYSTEM REPRESSOR MNGR-RELATED"/>
    <property type="match status" value="1"/>
</dbReference>
<evidence type="ECO:0000259" key="4">
    <source>
        <dbReference type="PROSITE" id="PS50949"/>
    </source>
</evidence>
<dbReference type="GO" id="GO:0003677">
    <property type="term" value="F:DNA binding"/>
    <property type="evidence" value="ECO:0007669"/>
    <property type="project" value="UniProtKB-KW"/>
</dbReference>
<evidence type="ECO:0000256" key="3">
    <source>
        <dbReference type="ARBA" id="ARBA00023163"/>
    </source>
</evidence>
<keyword evidence="3" id="KW-0804">Transcription</keyword>
<name>A0A329QYJ5_9ACTN</name>
<evidence type="ECO:0000256" key="1">
    <source>
        <dbReference type="ARBA" id="ARBA00023015"/>
    </source>
</evidence>
<dbReference type="Pfam" id="PF00392">
    <property type="entry name" value="GntR"/>
    <property type="match status" value="1"/>
</dbReference>
<keyword evidence="1" id="KW-0805">Transcription regulation</keyword>
<dbReference type="RefSeq" id="WP_112257920.1">
    <property type="nucleotide sequence ID" value="NZ_QMIG01000005.1"/>
</dbReference>
<dbReference type="InterPro" id="IPR036390">
    <property type="entry name" value="WH_DNA-bd_sf"/>
</dbReference>
<accession>A0A329QYJ5</accession>
<dbReference type="InterPro" id="IPR050679">
    <property type="entry name" value="Bact_HTH_transcr_reg"/>
</dbReference>
<keyword evidence="6" id="KW-1185">Reference proteome</keyword>
<dbReference type="InterPro" id="IPR036388">
    <property type="entry name" value="WH-like_DNA-bd_sf"/>
</dbReference>
<dbReference type="AlphaFoldDB" id="A0A329QYJ5"/>
<reference evidence="5 6" key="1">
    <citation type="submission" date="2018-06" db="EMBL/GenBank/DDBJ databases">
        <title>Phytoactinopolyspora halophila sp. nov., a novel halophilic actinomycete isolated from a saline soil in China.</title>
        <authorList>
            <person name="Tang S.-K."/>
        </authorList>
    </citation>
    <scope>NUCLEOTIDE SEQUENCE [LARGE SCALE GENOMIC DNA]</scope>
    <source>
        <strain evidence="5 6">YIM 96934</strain>
    </source>
</reference>
<organism evidence="5 6">
    <name type="scientific">Phytoactinopolyspora halophila</name>
    <dbReference type="NCBI Taxonomy" id="1981511"/>
    <lineage>
        <taxon>Bacteria</taxon>
        <taxon>Bacillati</taxon>
        <taxon>Actinomycetota</taxon>
        <taxon>Actinomycetes</taxon>
        <taxon>Jiangellales</taxon>
        <taxon>Jiangellaceae</taxon>
        <taxon>Phytoactinopolyspora</taxon>
    </lineage>
</organism>
<protein>
    <submittedName>
        <fullName evidence="5">GntR family transcriptional regulator</fullName>
    </submittedName>
</protein>
<dbReference type="Proteomes" id="UP000250462">
    <property type="component" value="Unassembled WGS sequence"/>
</dbReference>